<organism evidence="1 2">
    <name type="scientific">Favolaschia claudopus</name>
    <dbReference type="NCBI Taxonomy" id="2862362"/>
    <lineage>
        <taxon>Eukaryota</taxon>
        <taxon>Fungi</taxon>
        <taxon>Dikarya</taxon>
        <taxon>Basidiomycota</taxon>
        <taxon>Agaricomycotina</taxon>
        <taxon>Agaricomycetes</taxon>
        <taxon>Agaricomycetidae</taxon>
        <taxon>Agaricales</taxon>
        <taxon>Marasmiineae</taxon>
        <taxon>Mycenaceae</taxon>
        <taxon>Favolaschia</taxon>
    </lineage>
</organism>
<keyword evidence="2" id="KW-1185">Reference proteome</keyword>
<evidence type="ECO:0000313" key="2">
    <source>
        <dbReference type="Proteomes" id="UP001362999"/>
    </source>
</evidence>
<dbReference type="Proteomes" id="UP001362999">
    <property type="component" value="Unassembled WGS sequence"/>
</dbReference>
<comment type="caution">
    <text evidence="1">The sequence shown here is derived from an EMBL/GenBank/DDBJ whole genome shotgun (WGS) entry which is preliminary data.</text>
</comment>
<feature type="non-terminal residue" evidence="1">
    <location>
        <position position="1"/>
    </location>
</feature>
<proteinExistence type="predicted"/>
<dbReference type="AlphaFoldDB" id="A0AAW0DJT5"/>
<protein>
    <recommendedName>
        <fullName evidence="3">F-box domain-containing protein</fullName>
    </recommendedName>
</protein>
<sequence length="402" mass="44309">TLVTVPQELIDAIVAGLEAKGDLEACSLTARSFVTPSQSALFRKKSLRWDSSSRIAPAFERALSLLEQFPHIGCHVRELTIDIPKFPASQSILVAVLRTMNNLERLGINGHAQDWDNLVPELKDAILDGISLPSLRRLHLLRVSSLPISVLLHAASSVGVLSLNLVTALGPHDISLNDGDNLGTLILPSCLTTSALLHVCDFFLRLRNLQRLSIEIQSSGYHRTIITSSSQSLVHLELDCGAFLTPLDLPPLPNLQTLSLSLAKAVDNNRSHLPTNLSSTIASLPTHSPLLQRLNLTVCVPRVEQNPVWDPESPPFPLFQQNNSSPSTSYKDQSALPCLRSIHCHLEYSEPSLDRTGIYFGRATTRFVEAMRAKFPAADRDRILSVGRAERKSKIDYFEHLP</sequence>
<name>A0AAW0DJT5_9AGAR</name>
<dbReference type="EMBL" id="JAWWNJ010000007">
    <property type="protein sequence ID" value="KAK7051729.1"/>
    <property type="molecule type" value="Genomic_DNA"/>
</dbReference>
<gene>
    <name evidence="1" type="ORF">R3P38DRAFT_3593701</name>
</gene>
<reference evidence="1 2" key="1">
    <citation type="journal article" date="2024" name="J Genomics">
        <title>Draft genome sequencing and assembly of Favolaschia claudopus CIRM-BRFM 2984 isolated from oak limbs.</title>
        <authorList>
            <person name="Navarro D."/>
            <person name="Drula E."/>
            <person name="Chaduli D."/>
            <person name="Cazenave R."/>
            <person name="Ahrendt S."/>
            <person name="Wang J."/>
            <person name="Lipzen A."/>
            <person name="Daum C."/>
            <person name="Barry K."/>
            <person name="Grigoriev I.V."/>
            <person name="Favel A."/>
            <person name="Rosso M.N."/>
            <person name="Martin F."/>
        </authorList>
    </citation>
    <scope>NUCLEOTIDE SEQUENCE [LARGE SCALE GENOMIC DNA]</scope>
    <source>
        <strain evidence="1 2">CIRM-BRFM 2984</strain>
    </source>
</reference>
<evidence type="ECO:0008006" key="3">
    <source>
        <dbReference type="Google" id="ProtNLM"/>
    </source>
</evidence>
<dbReference type="SUPFAM" id="SSF52047">
    <property type="entry name" value="RNI-like"/>
    <property type="match status" value="1"/>
</dbReference>
<evidence type="ECO:0000313" key="1">
    <source>
        <dbReference type="EMBL" id="KAK7051729.1"/>
    </source>
</evidence>
<accession>A0AAW0DJT5</accession>